<feature type="region of interest" description="Disordered" evidence="1">
    <location>
        <begin position="117"/>
        <end position="149"/>
    </location>
</feature>
<protein>
    <submittedName>
        <fullName evidence="2">Uncharacterized protein</fullName>
    </submittedName>
</protein>
<name>A0A484NAB8_9ASTE</name>
<accession>A0A484NAB8</accession>
<evidence type="ECO:0000313" key="2">
    <source>
        <dbReference type="EMBL" id="VFQ97980.1"/>
    </source>
</evidence>
<dbReference type="EMBL" id="OOIL02006556">
    <property type="protein sequence ID" value="VFQ97980.1"/>
    <property type="molecule type" value="Genomic_DNA"/>
</dbReference>
<feature type="compositionally biased region" description="Basic and acidic residues" evidence="1">
    <location>
        <begin position="117"/>
        <end position="127"/>
    </location>
</feature>
<proteinExistence type="predicted"/>
<sequence length="229" mass="24478">MAAHSPLHPLMPGGDLAGPSQGIVLERPPSSPVVTYEVAIEGRSARLSIPPPPQSLGDVQLETLITLPAEDQARISAGSEDDLDNMVLLRLSQATLGMIEVVGRKRGRQAASDEAMKAAEAKQKELQGSKGIDSTNHPNKGGGLGVTEKASQKDRYIALEADKASLSLEVESVSARVVELEGEKSDQIQQLEMEKSDRARHAEGAVESFKSSPDFTMVALERMDKLTAE</sequence>
<reference evidence="2 3" key="1">
    <citation type="submission" date="2018-04" db="EMBL/GenBank/DDBJ databases">
        <authorList>
            <person name="Vogel A."/>
        </authorList>
    </citation>
    <scope>NUCLEOTIDE SEQUENCE [LARGE SCALE GENOMIC DNA]</scope>
</reference>
<evidence type="ECO:0000313" key="3">
    <source>
        <dbReference type="Proteomes" id="UP000595140"/>
    </source>
</evidence>
<dbReference type="AlphaFoldDB" id="A0A484NAB8"/>
<gene>
    <name evidence="2" type="ORF">CCAM_LOCUS39756</name>
</gene>
<dbReference type="Proteomes" id="UP000595140">
    <property type="component" value="Unassembled WGS sequence"/>
</dbReference>
<organism evidence="2 3">
    <name type="scientific">Cuscuta campestris</name>
    <dbReference type="NCBI Taxonomy" id="132261"/>
    <lineage>
        <taxon>Eukaryota</taxon>
        <taxon>Viridiplantae</taxon>
        <taxon>Streptophyta</taxon>
        <taxon>Embryophyta</taxon>
        <taxon>Tracheophyta</taxon>
        <taxon>Spermatophyta</taxon>
        <taxon>Magnoliopsida</taxon>
        <taxon>eudicotyledons</taxon>
        <taxon>Gunneridae</taxon>
        <taxon>Pentapetalae</taxon>
        <taxon>asterids</taxon>
        <taxon>lamiids</taxon>
        <taxon>Solanales</taxon>
        <taxon>Convolvulaceae</taxon>
        <taxon>Cuscuteae</taxon>
        <taxon>Cuscuta</taxon>
        <taxon>Cuscuta subgen. Grammica</taxon>
        <taxon>Cuscuta sect. Cleistogrammica</taxon>
    </lineage>
</organism>
<evidence type="ECO:0000256" key="1">
    <source>
        <dbReference type="SAM" id="MobiDB-lite"/>
    </source>
</evidence>
<feature type="region of interest" description="Disordered" evidence="1">
    <location>
        <begin position="1"/>
        <end position="28"/>
    </location>
</feature>
<keyword evidence="3" id="KW-1185">Reference proteome</keyword>